<dbReference type="Proteomes" id="UP000887565">
    <property type="component" value="Unplaced"/>
</dbReference>
<name>A0A915KZF6_ROMCU</name>
<keyword evidence="1" id="KW-1185">Reference proteome</keyword>
<sequence>MAPTAAWISIPASGEQILMTSAPTAHYAAGPQPPSSYYGSSMLQTQNVGGYPPRAFNAISAQYLYDPASMCVVDSASMCTVTDQDVSVECSGVVDEDAEATLRLEMANRRYMDPANEESAAVVAAISPVSVVELEYASSSSTSTPSAAASVSYRPI</sequence>
<reference evidence="2" key="1">
    <citation type="submission" date="2022-11" db="UniProtKB">
        <authorList>
            <consortium name="WormBaseParasite"/>
        </authorList>
    </citation>
    <scope>IDENTIFICATION</scope>
</reference>
<proteinExistence type="predicted"/>
<accession>A0A915KZF6</accession>
<dbReference type="AlphaFoldDB" id="A0A915KZF6"/>
<organism evidence="1 2">
    <name type="scientific">Romanomermis culicivorax</name>
    <name type="common">Nematode worm</name>
    <dbReference type="NCBI Taxonomy" id="13658"/>
    <lineage>
        <taxon>Eukaryota</taxon>
        <taxon>Metazoa</taxon>
        <taxon>Ecdysozoa</taxon>
        <taxon>Nematoda</taxon>
        <taxon>Enoplea</taxon>
        <taxon>Dorylaimia</taxon>
        <taxon>Mermithida</taxon>
        <taxon>Mermithoidea</taxon>
        <taxon>Mermithidae</taxon>
        <taxon>Romanomermis</taxon>
    </lineage>
</organism>
<evidence type="ECO:0000313" key="1">
    <source>
        <dbReference type="Proteomes" id="UP000887565"/>
    </source>
</evidence>
<protein>
    <submittedName>
        <fullName evidence="2">Uncharacterized protein</fullName>
    </submittedName>
</protein>
<evidence type="ECO:0000313" key="2">
    <source>
        <dbReference type="WBParaSite" id="nRc.2.0.1.t43555-RA"/>
    </source>
</evidence>
<dbReference type="WBParaSite" id="nRc.2.0.1.t43555-RA">
    <property type="protein sequence ID" value="nRc.2.0.1.t43555-RA"/>
    <property type="gene ID" value="nRc.2.0.1.g43555"/>
</dbReference>